<comment type="caution">
    <text evidence="3">The sequence shown here is derived from an EMBL/GenBank/DDBJ whole genome shotgun (WGS) entry which is preliminary data.</text>
</comment>
<dbReference type="InterPro" id="IPR021357">
    <property type="entry name" value="DUF2782"/>
</dbReference>
<sequence length="103" mass="11349">MSRLILAVLAAIALPALADTPAAVLPPPPTIAADAMAEPEVRIIQDGDNSIEEYRLNGRLYLLKVTPKNAPPYYLRDDEGNGQMKRIDPSQRLVVPQWVLLTF</sequence>
<name>A0A495BKH6_VOGIN</name>
<keyword evidence="5" id="KW-1185">Reference proteome</keyword>
<feature type="signal peptide" evidence="1">
    <location>
        <begin position="1"/>
        <end position="18"/>
    </location>
</feature>
<organism evidence="3 4">
    <name type="scientific">Vogesella indigofera</name>
    <name type="common">Pseudomonas indigofera</name>
    <dbReference type="NCBI Taxonomy" id="45465"/>
    <lineage>
        <taxon>Bacteria</taxon>
        <taxon>Pseudomonadati</taxon>
        <taxon>Pseudomonadota</taxon>
        <taxon>Betaproteobacteria</taxon>
        <taxon>Neisseriales</taxon>
        <taxon>Chromobacteriaceae</taxon>
        <taxon>Vogesella</taxon>
    </lineage>
</organism>
<evidence type="ECO:0000313" key="4">
    <source>
        <dbReference type="Proteomes" id="UP000279384"/>
    </source>
</evidence>
<dbReference type="Proteomes" id="UP001221566">
    <property type="component" value="Unassembled WGS sequence"/>
</dbReference>
<proteinExistence type="predicted"/>
<dbReference type="EMBL" id="JAQQKY010000009">
    <property type="protein sequence ID" value="MDC7691923.1"/>
    <property type="molecule type" value="Genomic_DNA"/>
</dbReference>
<feature type="chain" id="PRO_5019753889" evidence="1">
    <location>
        <begin position="19"/>
        <end position="103"/>
    </location>
</feature>
<dbReference type="Proteomes" id="UP000279384">
    <property type="component" value="Unassembled WGS sequence"/>
</dbReference>
<accession>A0A495BKH6</accession>
<dbReference type="RefSeq" id="WP_120809321.1">
    <property type="nucleotide sequence ID" value="NZ_JAQQKY010000009.1"/>
</dbReference>
<dbReference type="Gene3D" id="2.20.130.30">
    <property type="entry name" value="Protein of unknown function DUF2782"/>
    <property type="match status" value="1"/>
</dbReference>
<evidence type="ECO:0000313" key="2">
    <source>
        <dbReference type="EMBL" id="MDC7691923.1"/>
    </source>
</evidence>
<keyword evidence="1" id="KW-0732">Signal</keyword>
<reference evidence="2 5" key="2">
    <citation type="submission" date="2023-01" db="EMBL/GenBank/DDBJ databases">
        <title>Novel species of the genus Vogesella isolated from rivers.</title>
        <authorList>
            <person name="Lu H."/>
        </authorList>
    </citation>
    <scope>NUCLEOTIDE SEQUENCE [LARGE SCALE GENOMIC DNA]</scope>
    <source>
        <strain evidence="2 5">SH7W</strain>
    </source>
</reference>
<evidence type="ECO:0000256" key="1">
    <source>
        <dbReference type="SAM" id="SignalP"/>
    </source>
</evidence>
<dbReference type="AlphaFoldDB" id="A0A495BKH6"/>
<evidence type="ECO:0000313" key="3">
    <source>
        <dbReference type="EMBL" id="RKQ62162.1"/>
    </source>
</evidence>
<dbReference type="EMBL" id="RBID01000002">
    <property type="protein sequence ID" value="RKQ62162.1"/>
    <property type="molecule type" value="Genomic_DNA"/>
</dbReference>
<reference evidence="3 4" key="1">
    <citation type="submission" date="2018-10" db="EMBL/GenBank/DDBJ databases">
        <title>Genomic Encyclopedia of Type Strains, Phase IV (KMG-IV): sequencing the most valuable type-strain genomes for metagenomic binning, comparative biology and taxonomic classification.</title>
        <authorList>
            <person name="Goeker M."/>
        </authorList>
    </citation>
    <scope>NUCLEOTIDE SEQUENCE [LARGE SCALE GENOMIC DNA]</scope>
    <source>
        <strain evidence="3 4">DSM 3303</strain>
    </source>
</reference>
<dbReference type="Pfam" id="PF11191">
    <property type="entry name" value="DUF2782"/>
    <property type="match status" value="1"/>
</dbReference>
<evidence type="ECO:0000313" key="5">
    <source>
        <dbReference type="Proteomes" id="UP001221566"/>
    </source>
</evidence>
<protein>
    <submittedName>
        <fullName evidence="2">DUF2782 domain-containing protein</fullName>
    </submittedName>
    <submittedName>
        <fullName evidence="3">Uncharacterized protein DUF2782</fullName>
    </submittedName>
</protein>
<gene>
    <name evidence="3" type="ORF">C8E02_0218</name>
    <name evidence="2" type="ORF">PQU93_14200</name>
</gene>